<sequence length="371" mass="42833">MNVNTSSKWTRALWEPAAGIQTSKDFVVLSDLQGRGDYQLILVDESSLPFKLKLFKGLKPIVESALAECPTGIVGFACDSQLQQQHSISELSHQSQRLLTFEEDNSIENIQEIQNLFIDFVLKNNSKEIKENDNYGNVENLVNPTPPPLTNILITCICTIPRNQSNNSAVDVLILGTEMGSIYFVDSQAYTVIRKDNIDAVPVKILPTGHYDLEYRIVICTRENDVFVLRKNNKGDCHINSFYIREHPFNVIFCSSQFVFATRRRRIIFYSQKFRRQNSMQFDEDIVDLEHFYYEPKQYEGVLVALGNEINLYIDQLRVDTIRMDRPIEWIKFGRMGREEGVLVISTEALLFYPNTYKRNLKANKTTIPNY</sequence>
<evidence type="ECO:0000259" key="1">
    <source>
        <dbReference type="Pfam" id="PF14779"/>
    </source>
</evidence>
<accession>A0A915MC58</accession>
<protein>
    <submittedName>
        <fullName evidence="3">Bardet-Biedl syndrome 1 N-terminal domain-containing protein</fullName>
    </submittedName>
</protein>
<dbReference type="InterPro" id="IPR028784">
    <property type="entry name" value="BBS1"/>
</dbReference>
<organism evidence="2 3">
    <name type="scientific">Meloidogyne javanica</name>
    <name type="common">Root-knot nematode worm</name>
    <dbReference type="NCBI Taxonomy" id="6303"/>
    <lineage>
        <taxon>Eukaryota</taxon>
        <taxon>Metazoa</taxon>
        <taxon>Ecdysozoa</taxon>
        <taxon>Nematoda</taxon>
        <taxon>Chromadorea</taxon>
        <taxon>Rhabditida</taxon>
        <taxon>Tylenchina</taxon>
        <taxon>Tylenchomorpha</taxon>
        <taxon>Tylenchoidea</taxon>
        <taxon>Meloidogynidae</taxon>
        <taxon>Meloidogyninae</taxon>
        <taxon>Meloidogyne</taxon>
        <taxon>Meloidogyne incognita group</taxon>
    </lineage>
</organism>
<dbReference type="AlphaFoldDB" id="A0A915MC58"/>
<feature type="domain" description="Bardet-Biedl syndrome 1 N-terminal" evidence="1">
    <location>
        <begin position="147"/>
        <end position="230"/>
    </location>
</feature>
<dbReference type="PANTHER" id="PTHR20870">
    <property type="entry name" value="BARDET-BIEDL SYNDROME 1 PROTEIN"/>
    <property type="match status" value="1"/>
</dbReference>
<name>A0A915MC58_MELJA</name>
<evidence type="ECO:0000313" key="3">
    <source>
        <dbReference type="WBParaSite" id="scaffold3444_cov244.g6651"/>
    </source>
</evidence>
<dbReference type="PANTHER" id="PTHR20870:SF0">
    <property type="entry name" value="BARDET-BIEDL SYNDROME 1 PROTEIN"/>
    <property type="match status" value="1"/>
</dbReference>
<evidence type="ECO:0000313" key="2">
    <source>
        <dbReference type="Proteomes" id="UP000887561"/>
    </source>
</evidence>
<dbReference type="GO" id="GO:0005930">
    <property type="term" value="C:axoneme"/>
    <property type="evidence" value="ECO:0007669"/>
    <property type="project" value="TreeGrafter"/>
</dbReference>
<dbReference type="GO" id="GO:0034464">
    <property type="term" value="C:BBSome"/>
    <property type="evidence" value="ECO:0007669"/>
    <property type="project" value="InterPro"/>
</dbReference>
<dbReference type="Pfam" id="PF14779">
    <property type="entry name" value="BBS1"/>
    <property type="match status" value="2"/>
</dbReference>
<dbReference type="GO" id="GO:0005813">
    <property type="term" value="C:centrosome"/>
    <property type="evidence" value="ECO:0007669"/>
    <property type="project" value="TreeGrafter"/>
</dbReference>
<dbReference type="WBParaSite" id="scaffold3444_cov244.g6651">
    <property type="protein sequence ID" value="scaffold3444_cov244.g6651"/>
    <property type="gene ID" value="scaffold3444_cov244.g6651"/>
</dbReference>
<keyword evidence="2" id="KW-1185">Reference proteome</keyword>
<dbReference type="GO" id="GO:0005113">
    <property type="term" value="F:patched binding"/>
    <property type="evidence" value="ECO:0007669"/>
    <property type="project" value="TreeGrafter"/>
</dbReference>
<dbReference type="Proteomes" id="UP000887561">
    <property type="component" value="Unplaced"/>
</dbReference>
<dbReference type="GO" id="GO:0061512">
    <property type="term" value="P:protein localization to cilium"/>
    <property type="evidence" value="ECO:0007669"/>
    <property type="project" value="TreeGrafter"/>
</dbReference>
<dbReference type="GO" id="GO:0005119">
    <property type="term" value="F:smoothened binding"/>
    <property type="evidence" value="ECO:0007669"/>
    <property type="project" value="TreeGrafter"/>
</dbReference>
<proteinExistence type="predicted"/>
<dbReference type="InterPro" id="IPR032728">
    <property type="entry name" value="BBS1_N"/>
</dbReference>
<reference evidence="3" key="1">
    <citation type="submission" date="2022-11" db="UniProtKB">
        <authorList>
            <consortium name="WormBaseParasite"/>
        </authorList>
    </citation>
    <scope>IDENTIFICATION</scope>
</reference>
<feature type="domain" description="Bardet-Biedl syndrome 1 N-terminal" evidence="1">
    <location>
        <begin position="9"/>
        <end position="85"/>
    </location>
</feature>
<dbReference type="GO" id="GO:1905515">
    <property type="term" value="P:non-motile cilium assembly"/>
    <property type="evidence" value="ECO:0007669"/>
    <property type="project" value="InterPro"/>
</dbReference>